<reference evidence="2" key="1">
    <citation type="submission" date="2016-10" db="EMBL/GenBank/DDBJ databases">
        <authorList>
            <person name="Varghese N."/>
            <person name="Submissions S."/>
        </authorList>
    </citation>
    <scope>NUCLEOTIDE SEQUENCE [LARGE SCALE GENOMIC DNA]</scope>
    <source>
        <strain evidence="2">ATCC 25963</strain>
    </source>
</reference>
<dbReference type="EMBL" id="FOMX01000006">
    <property type="protein sequence ID" value="SFD95801.1"/>
    <property type="molecule type" value="Genomic_DNA"/>
</dbReference>
<sequence>MSQERPDSSLPSRFDVVIGGGGLAGQALARLLRRELPEATVCVIERQRRPLPVAAHKVGESSVELASQFFSVVLGLDEYLRARHYLKNGLRFYPGGGHTHALEDRTEIGPPERAKVPSFQLDRGRLEQDLRDMNEEAGVTLIEGCVVKDVELADGDGDHLVHFETHGGGDPRTVRAGWFVDATGRRGLLRAKLGLTRPSGHLANAAWWRVPGRVDVADLVPQSATAWHQRDPEHIRWYSTVHFMGPGYWLWYIPLAAGDDGQDHTSIGIVVHDELHPFDTVRTRERALAWVEKHEPRCFAQIKDLPMVDFLTLKHYSHATARMFSPQRWSLIGDAGAFSDPFYSPGSDFIALAASFTVEILKVRHRGGDVAEAAERFDRVYLQFFDTTCETYRKAAPVYGSPRVLPAKVYWDDFVYWSFVCQYFFRGLFKLPADQHERFELLGREFAALQFRAQKLLSEWARRADNTPRPVHVVLPVIPSMLASLYLDLVRDMSPDEAHAYMRDKLALAGEILGELALRALAELAPEQRDELARAVDLPSWPRRPPADRIASEAEVGGKRRRALPPIVRDMERTLGRVPGDHDAAALEALVARAFARPERAAG</sequence>
<dbReference type="SUPFAM" id="SSF51905">
    <property type="entry name" value="FAD/NAD(P)-binding domain"/>
    <property type="match status" value="1"/>
</dbReference>
<dbReference type="InterPro" id="IPR006905">
    <property type="entry name" value="Flavin_halogenase"/>
</dbReference>
<dbReference type="Pfam" id="PF04820">
    <property type="entry name" value="Trp_halogenase"/>
    <property type="match status" value="2"/>
</dbReference>
<dbReference type="InterPro" id="IPR050816">
    <property type="entry name" value="Flavin-dep_Halogenase_NPB"/>
</dbReference>
<dbReference type="GO" id="GO:0004497">
    <property type="term" value="F:monooxygenase activity"/>
    <property type="evidence" value="ECO:0007669"/>
    <property type="project" value="InterPro"/>
</dbReference>
<gene>
    <name evidence="1" type="ORF">SAMN02745121_02464</name>
</gene>
<dbReference type="InterPro" id="IPR036188">
    <property type="entry name" value="FAD/NAD-bd_sf"/>
</dbReference>
<evidence type="ECO:0000313" key="1">
    <source>
        <dbReference type="EMBL" id="SFD95801.1"/>
    </source>
</evidence>
<dbReference type="Proteomes" id="UP000199400">
    <property type="component" value="Unassembled WGS sequence"/>
</dbReference>
<dbReference type="RefSeq" id="WP_100792891.1">
    <property type="nucleotide sequence ID" value="NZ_FOMX01000006.1"/>
</dbReference>
<protein>
    <submittedName>
        <fullName evidence="1">Dehydrogenase (Flavoprotein)</fullName>
    </submittedName>
</protein>
<organism evidence="1 2">
    <name type="scientific">Nannocystis exedens</name>
    <dbReference type="NCBI Taxonomy" id="54"/>
    <lineage>
        <taxon>Bacteria</taxon>
        <taxon>Pseudomonadati</taxon>
        <taxon>Myxococcota</taxon>
        <taxon>Polyangia</taxon>
        <taxon>Nannocystales</taxon>
        <taxon>Nannocystaceae</taxon>
        <taxon>Nannocystis</taxon>
    </lineage>
</organism>
<dbReference type="Gene3D" id="3.50.50.60">
    <property type="entry name" value="FAD/NAD(P)-binding domain"/>
    <property type="match status" value="1"/>
</dbReference>
<dbReference type="STRING" id="54.SAMN02745121_02464"/>
<proteinExistence type="predicted"/>
<evidence type="ECO:0000313" key="2">
    <source>
        <dbReference type="Proteomes" id="UP000199400"/>
    </source>
</evidence>
<accession>A0A1I1WLE0</accession>
<dbReference type="PANTHER" id="PTHR43747">
    <property type="entry name" value="FAD-BINDING PROTEIN"/>
    <property type="match status" value="1"/>
</dbReference>
<dbReference type="AlphaFoldDB" id="A0A1I1WLE0"/>
<name>A0A1I1WLE0_9BACT</name>
<keyword evidence="2" id="KW-1185">Reference proteome</keyword>
<dbReference type="PANTHER" id="PTHR43747:SF1">
    <property type="entry name" value="SLR1998 PROTEIN"/>
    <property type="match status" value="1"/>
</dbReference>